<gene>
    <name evidence="8" type="primary">ald</name>
    <name evidence="8" type="ORF">GCM10025865_29980</name>
</gene>
<evidence type="ECO:0000313" key="9">
    <source>
        <dbReference type="Proteomes" id="UP001321475"/>
    </source>
</evidence>
<dbReference type="Pfam" id="PF05222">
    <property type="entry name" value="AlaDh_PNT_N"/>
    <property type="match status" value="1"/>
</dbReference>
<feature type="domain" description="Alanine dehydrogenase/pyridine nucleotide transhydrogenase NAD(H)-binding" evidence="6">
    <location>
        <begin position="149"/>
        <end position="297"/>
    </location>
</feature>
<keyword evidence="5" id="KW-0520">NAD</keyword>
<organism evidence="8 9">
    <name type="scientific">Paraoerskovia sediminicola</name>
    <dbReference type="NCBI Taxonomy" id="1138587"/>
    <lineage>
        <taxon>Bacteria</taxon>
        <taxon>Bacillati</taxon>
        <taxon>Actinomycetota</taxon>
        <taxon>Actinomycetes</taxon>
        <taxon>Micrococcales</taxon>
        <taxon>Cellulomonadaceae</taxon>
        <taxon>Paraoerskovia</taxon>
    </lineage>
</organism>
<dbReference type="Gene3D" id="3.40.50.720">
    <property type="entry name" value="NAD(P)-binding Rossmann-like Domain"/>
    <property type="match status" value="2"/>
</dbReference>
<keyword evidence="9" id="KW-1185">Reference proteome</keyword>
<dbReference type="InterPro" id="IPR008141">
    <property type="entry name" value="Ala_DH"/>
</dbReference>
<comment type="pathway">
    <text evidence="1 5">Amino-acid degradation; L-alanine degradation via dehydrogenase pathway; NH(3) and pyruvate from L-alanine: step 1/1.</text>
</comment>
<sequence length="370" mass="38125">MRIGVPTEVKNHEYRVAITPAGAHHLVEGGHEVVVQAGAGLGSAITDEDYAAVGATIVPEATEVWGAADLVCKVKEPVASEYGHLRDDQILFTYLHLAADEAGTKALLDSGTTAVAYETVRARNGSLPLLAPMSEVAGRLATQVGAEHLLKSAGGRGVLLGGVPGTQPGKVVVLGGGTAGRHAAEIAVGLRADVTVLDLSLDALRDIDQHFGGRVRTVASNAYAIEQEVLDADLVIGAVLIAGARAPKLVSTDLVSRMRHGSVLVDIAVDQGGCFEASRPTTHDDPVFEVEGSLFYCVSNMPGAVPVTSTHALTSATLPYLSRLADHGSLAFSDQGIRAGLATHKGALTSPAVADAHGLLATSVDDALRL</sequence>
<evidence type="ECO:0000256" key="5">
    <source>
        <dbReference type="PIRNR" id="PIRNR000183"/>
    </source>
</evidence>
<dbReference type="InterPro" id="IPR007698">
    <property type="entry name" value="AlaDH/PNT_NAD(H)-bd"/>
</dbReference>
<dbReference type="InterPro" id="IPR007886">
    <property type="entry name" value="AlaDH/PNT_N"/>
</dbReference>
<evidence type="ECO:0000256" key="1">
    <source>
        <dbReference type="ARBA" id="ARBA00005206"/>
    </source>
</evidence>
<keyword evidence="4 5" id="KW-0560">Oxidoreductase</keyword>
<accession>A0ABM8G6E5</accession>
<dbReference type="PIRSF" id="PIRSF000183">
    <property type="entry name" value="Alanine_dh"/>
    <property type="match status" value="1"/>
</dbReference>
<dbReference type="PANTHER" id="PTHR42795">
    <property type="entry name" value="ALANINE DEHYDROGENASE"/>
    <property type="match status" value="1"/>
</dbReference>
<dbReference type="Pfam" id="PF01262">
    <property type="entry name" value="AlaDh_PNT_C"/>
    <property type="match status" value="1"/>
</dbReference>
<protein>
    <recommendedName>
        <fullName evidence="3 5">Alanine dehydrogenase</fullName>
        <ecNumber evidence="3 5">1.4.1.1</ecNumber>
    </recommendedName>
</protein>
<dbReference type="EC" id="1.4.1.1" evidence="3 5"/>
<evidence type="ECO:0000259" key="6">
    <source>
        <dbReference type="SMART" id="SM01002"/>
    </source>
</evidence>
<dbReference type="Proteomes" id="UP001321475">
    <property type="component" value="Chromosome"/>
</dbReference>
<dbReference type="EMBL" id="AP027729">
    <property type="protein sequence ID" value="BDZ43699.1"/>
    <property type="molecule type" value="Genomic_DNA"/>
</dbReference>
<dbReference type="RefSeq" id="WP_286217864.1">
    <property type="nucleotide sequence ID" value="NZ_AP027729.1"/>
</dbReference>
<comment type="similarity">
    <text evidence="2 5">Belongs to the AlaDH/PNT family.</text>
</comment>
<dbReference type="SUPFAM" id="SSF51735">
    <property type="entry name" value="NAD(P)-binding Rossmann-fold domains"/>
    <property type="match status" value="1"/>
</dbReference>
<evidence type="ECO:0000256" key="4">
    <source>
        <dbReference type="ARBA" id="ARBA00023002"/>
    </source>
</evidence>
<dbReference type="PANTHER" id="PTHR42795:SF1">
    <property type="entry name" value="ALANINE DEHYDROGENASE"/>
    <property type="match status" value="1"/>
</dbReference>
<evidence type="ECO:0000313" key="8">
    <source>
        <dbReference type="EMBL" id="BDZ43699.1"/>
    </source>
</evidence>
<evidence type="ECO:0000256" key="2">
    <source>
        <dbReference type="ARBA" id="ARBA00005689"/>
    </source>
</evidence>
<comment type="function">
    <text evidence="5">Catalyzes the reversible reductive amination of pyruvate to L-alanine.</text>
</comment>
<dbReference type="CDD" id="cd05305">
    <property type="entry name" value="L-AlaDH"/>
    <property type="match status" value="1"/>
</dbReference>
<evidence type="ECO:0000256" key="3">
    <source>
        <dbReference type="ARBA" id="ARBA00012897"/>
    </source>
</evidence>
<dbReference type="SUPFAM" id="SSF52283">
    <property type="entry name" value="Formate/glycerate dehydrogenase catalytic domain-like"/>
    <property type="match status" value="1"/>
</dbReference>
<dbReference type="SMART" id="SM01002">
    <property type="entry name" value="AlaDh_PNT_C"/>
    <property type="match status" value="1"/>
</dbReference>
<feature type="domain" description="Alanine dehydrogenase/pyridine nucleotide transhydrogenase N-terminal" evidence="7">
    <location>
        <begin position="4"/>
        <end position="137"/>
    </location>
</feature>
<dbReference type="InterPro" id="IPR036291">
    <property type="entry name" value="NAD(P)-bd_dom_sf"/>
</dbReference>
<dbReference type="NCBIfam" id="TIGR00518">
    <property type="entry name" value="alaDH"/>
    <property type="match status" value="1"/>
</dbReference>
<reference evidence="9" key="1">
    <citation type="journal article" date="2019" name="Int. J. Syst. Evol. Microbiol.">
        <title>The Global Catalogue of Microorganisms (GCM) 10K type strain sequencing project: providing services to taxonomists for standard genome sequencing and annotation.</title>
        <authorList>
            <consortium name="The Broad Institute Genomics Platform"/>
            <consortium name="The Broad Institute Genome Sequencing Center for Infectious Disease"/>
            <person name="Wu L."/>
            <person name="Ma J."/>
        </authorList>
    </citation>
    <scope>NUCLEOTIDE SEQUENCE [LARGE SCALE GENOMIC DNA]</scope>
    <source>
        <strain evidence="9">NBRC 108565</strain>
    </source>
</reference>
<proteinExistence type="inferred from homology"/>
<comment type="catalytic activity">
    <reaction evidence="5">
        <text>L-alanine + NAD(+) + H2O = pyruvate + NH4(+) + NADH + H(+)</text>
        <dbReference type="Rhea" id="RHEA:18405"/>
        <dbReference type="ChEBI" id="CHEBI:15361"/>
        <dbReference type="ChEBI" id="CHEBI:15377"/>
        <dbReference type="ChEBI" id="CHEBI:15378"/>
        <dbReference type="ChEBI" id="CHEBI:28938"/>
        <dbReference type="ChEBI" id="CHEBI:57540"/>
        <dbReference type="ChEBI" id="CHEBI:57945"/>
        <dbReference type="ChEBI" id="CHEBI:57972"/>
        <dbReference type="EC" id="1.4.1.1"/>
    </reaction>
</comment>
<name>A0ABM8G6E5_9CELL</name>
<dbReference type="SMART" id="SM01003">
    <property type="entry name" value="AlaDh_PNT_N"/>
    <property type="match status" value="1"/>
</dbReference>
<evidence type="ECO:0000259" key="7">
    <source>
        <dbReference type="SMART" id="SM01003"/>
    </source>
</evidence>